<dbReference type="EMBL" id="JBHTJA010000121">
    <property type="protein sequence ID" value="MFD0905199.1"/>
    <property type="molecule type" value="Genomic_DNA"/>
</dbReference>
<gene>
    <name evidence="1" type="ORF">ACFQ11_32825</name>
</gene>
<name>A0ABW3F077_9ACTN</name>
<protein>
    <recommendedName>
        <fullName evidence="3">AbiEi antitoxin C-terminal domain-containing protein</fullName>
    </recommendedName>
</protein>
<sequence>MNGFTLTWKRTAENAITPVGRGVHFVPVKGAPLETRAAMLSRLLPGEVVIARRTAAWLWGLDVLPPGVRESDWPVDLVDPSDPGARMPPEHTVEREHVRLTSPARTALDCARWLPRYEAVAGLDQFLRRGVEAAELRKMARTLPGYRGNTRLGEILRLGDRGSASPGESWTKVAVVDAGFPRPACQVPVMGPYDRLLYVDLGYAEFRVGLEYDGERHHTGSDARDRDRRRRKWLAEEMNWELIPVTRDFLSRPGPYLEALLTALLHRGWRPDDATLDRIGRRLRTLSRPRR</sequence>
<proteinExistence type="predicted"/>
<dbReference type="RefSeq" id="WP_378305853.1">
    <property type="nucleotide sequence ID" value="NZ_JBHTJA010000121.1"/>
</dbReference>
<organism evidence="1 2">
    <name type="scientific">Actinomadura sediminis</name>
    <dbReference type="NCBI Taxonomy" id="1038904"/>
    <lineage>
        <taxon>Bacteria</taxon>
        <taxon>Bacillati</taxon>
        <taxon>Actinomycetota</taxon>
        <taxon>Actinomycetes</taxon>
        <taxon>Streptosporangiales</taxon>
        <taxon>Thermomonosporaceae</taxon>
        <taxon>Actinomadura</taxon>
    </lineage>
</organism>
<evidence type="ECO:0008006" key="3">
    <source>
        <dbReference type="Google" id="ProtNLM"/>
    </source>
</evidence>
<reference evidence="2" key="1">
    <citation type="journal article" date="2019" name="Int. J. Syst. Evol. Microbiol.">
        <title>The Global Catalogue of Microorganisms (GCM) 10K type strain sequencing project: providing services to taxonomists for standard genome sequencing and annotation.</title>
        <authorList>
            <consortium name="The Broad Institute Genomics Platform"/>
            <consortium name="The Broad Institute Genome Sequencing Center for Infectious Disease"/>
            <person name="Wu L."/>
            <person name="Ma J."/>
        </authorList>
    </citation>
    <scope>NUCLEOTIDE SEQUENCE [LARGE SCALE GENOMIC DNA]</scope>
    <source>
        <strain evidence="2">JCM 31202</strain>
    </source>
</reference>
<accession>A0ABW3F077</accession>
<dbReference type="Proteomes" id="UP001596972">
    <property type="component" value="Unassembled WGS sequence"/>
</dbReference>
<comment type="caution">
    <text evidence="1">The sequence shown here is derived from an EMBL/GenBank/DDBJ whole genome shotgun (WGS) entry which is preliminary data.</text>
</comment>
<evidence type="ECO:0000313" key="1">
    <source>
        <dbReference type="EMBL" id="MFD0905199.1"/>
    </source>
</evidence>
<keyword evidence="2" id="KW-1185">Reference proteome</keyword>
<dbReference type="Gene3D" id="3.40.960.10">
    <property type="entry name" value="VSR Endonuclease"/>
    <property type="match status" value="1"/>
</dbReference>
<evidence type="ECO:0000313" key="2">
    <source>
        <dbReference type="Proteomes" id="UP001596972"/>
    </source>
</evidence>